<feature type="compositionally biased region" description="Low complexity" evidence="12">
    <location>
        <begin position="185"/>
        <end position="209"/>
    </location>
</feature>
<comment type="subcellular location">
    <subcellularLocation>
        <location evidence="1">Cell inner membrane</location>
        <topology evidence="1">Single-pass membrane protein</topology>
        <orientation evidence="1">Periplasmic side</orientation>
    </subcellularLocation>
</comment>
<name>A0ABU5V4H5_9GAMM</name>
<comment type="similarity">
    <text evidence="2">Belongs to the TonB family.</text>
</comment>
<evidence type="ECO:0000256" key="12">
    <source>
        <dbReference type="SAM" id="MobiDB-lite"/>
    </source>
</evidence>
<dbReference type="Pfam" id="PF03544">
    <property type="entry name" value="TonB_C"/>
    <property type="match status" value="1"/>
</dbReference>
<evidence type="ECO:0000256" key="5">
    <source>
        <dbReference type="ARBA" id="ARBA00022475"/>
    </source>
</evidence>
<feature type="domain" description="TonB C-terminal" evidence="14">
    <location>
        <begin position="253"/>
        <end position="339"/>
    </location>
</feature>
<dbReference type="InterPro" id="IPR006260">
    <property type="entry name" value="TonB/TolA_C"/>
</dbReference>
<accession>A0ABU5V4H5</accession>
<dbReference type="InterPro" id="IPR051045">
    <property type="entry name" value="TonB-dependent_transducer"/>
</dbReference>
<keyword evidence="5" id="KW-1003">Cell membrane</keyword>
<feature type="compositionally biased region" description="Low complexity" evidence="12">
    <location>
        <begin position="234"/>
        <end position="256"/>
    </location>
</feature>
<evidence type="ECO:0000256" key="13">
    <source>
        <dbReference type="SAM" id="SignalP"/>
    </source>
</evidence>
<keyword evidence="6" id="KW-0997">Cell inner membrane</keyword>
<dbReference type="Proteomes" id="UP001301653">
    <property type="component" value="Unassembled WGS sequence"/>
</dbReference>
<evidence type="ECO:0000256" key="10">
    <source>
        <dbReference type="ARBA" id="ARBA00022989"/>
    </source>
</evidence>
<gene>
    <name evidence="15" type="ORF">VA603_11755</name>
</gene>
<keyword evidence="4" id="KW-0813">Transport</keyword>
<feature type="signal peptide" evidence="13">
    <location>
        <begin position="1"/>
        <end position="26"/>
    </location>
</feature>
<keyword evidence="11" id="KW-0472">Membrane</keyword>
<evidence type="ECO:0000256" key="9">
    <source>
        <dbReference type="ARBA" id="ARBA00022927"/>
    </source>
</evidence>
<evidence type="ECO:0000256" key="8">
    <source>
        <dbReference type="ARBA" id="ARBA00022737"/>
    </source>
</evidence>
<dbReference type="PROSITE" id="PS52015">
    <property type="entry name" value="TONB_CTD"/>
    <property type="match status" value="1"/>
</dbReference>
<keyword evidence="10" id="KW-1133">Transmembrane helix</keyword>
<dbReference type="NCBIfam" id="TIGR01352">
    <property type="entry name" value="tonB_Cterm"/>
    <property type="match status" value="1"/>
</dbReference>
<proteinExistence type="inferred from homology"/>
<dbReference type="RefSeq" id="WP_132863757.1">
    <property type="nucleotide sequence ID" value="NZ_JAYFUH010000226.1"/>
</dbReference>
<evidence type="ECO:0000256" key="1">
    <source>
        <dbReference type="ARBA" id="ARBA00004383"/>
    </source>
</evidence>
<organism evidence="15 16">
    <name type="scientific">Stenotrophomonas capsici</name>
    <dbReference type="NCBI Taxonomy" id="3110230"/>
    <lineage>
        <taxon>Bacteria</taxon>
        <taxon>Pseudomonadati</taxon>
        <taxon>Pseudomonadota</taxon>
        <taxon>Gammaproteobacteria</taxon>
        <taxon>Lysobacterales</taxon>
        <taxon>Lysobacteraceae</taxon>
        <taxon>Stenotrophomonas</taxon>
    </lineage>
</organism>
<dbReference type="Gene3D" id="3.30.2420.10">
    <property type="entry name" value="TonB"/>
    <property type="match status" value="1"/>
</dbReference>
<evidence type="ECO:0000313" key="15">
    <source>
        <dbReference type="EMBL" id="MEA5668212.1"/>
    </source>
</evidence>
<keyword evidence="8" id="KW-0677">Repeat</keyword>
<evidence type="ECO:0000259" key="14">
    <source>
        <dbReference type="PROSITE" id="PS52015"/>
    </source>
</evidence>
<keyword evidence="9" id="KW-0653">Protein transport</keyword>
<keyword evidence="7" id="KW-0812">Transmembrane</keyword>
<dbReference type="InterPro" id="IPR037682">
    <property type="entry name" value="TonB_C"/>
</dbReference>
<dbReference type="SUPFAM" id="SSF74653">
    <property type="entry name" value="TolA/TonB C-terminal domain"/>
    <property type="match status" value="1"/>
</dbReference>
<evidence type="ECO:0000313" key="16">
    <source>
        <dbReference type="Proteomes" id="UP001301653"/>
    </source>
</evidence>
<evidence type="ECO:0000256" key="6">
    <source>
        <dbReference type="ARBA" id="ARBA00022519"/>
    </source>
</evidence>
<dbReference type="PANTHER" id="PTHR33446">
    <property type="entry name" value="PROTEIN TONB-RELATED"/>
    <property type="match status" value="1"/>
</dbReference>
<feature type="chain" id="PRO_5046786880" description="Protein TonB" evidence="13">
    <location>
        <begin position="27"/>
        <end position="339"/>
    </location>
</feature>
<feature type="compositionally biased region" description="Basic and acidic residues" evidence="12">
    <location>
        <begin position="163"/>
        <end position="184"/>
    </location>
</feature>
<dbReference type="PROSITE" id="PS51257">
    <property type="entry name" value="PROKAR_LIPOPROTEIN"/>
    <property type="match status" value="1"/>
</dbReference>
<dbReference type="PANTHER" id="PTHR33446:SF8">
    <property type="entry name" value="PROTEIN TONB"/>
    <property type="match status" value="1"/>
</dbReference>
<evidence type="ECO:0000256" key="11">
    <source>
        <dbReference type="ARBA" id="ARBA00023136"/>
    </source>
</evidence>
<evidence type="ECO:0000256" key="3">
    <source>
        <dbReference type="ARBA" id="ARBA00022362"/>
    </source>
</evidence>
<reference evidence="15 16" key="1">
    <citation type="submission" date="2023-12" db="EMBL/GenBank/DDBJ databases">
        <title>Stenotrophomonas guangdongensis sp. nov., isolated from wilted pepper plants (Capsicum annuum).</title>
        <authorList>
            <person name="Qiu M."/>
            <person name="Li Y."/>
            <person name="Liu Q."/>
            <person name="Zhang X."/>
            <person name="Huang Y."/>
            <person name="Guo R."/>
            <person name="Hu M."/>
            <person name="Zhou J."/>
            <person name="Zhou X."/>
        </authorList>
    </citation>
    <scope>NUCLEOTIDE SEQUENCE [LARGE SCALE GENOMIC DNA]</scope>
    <source>
        <strain evidence="15 16">MH1</strain>
    </source>
</reference>
<keyword evidence="16" id="KW-1185">Reference proteome</keyword>
<evidence type="ECO:0000256" key="7">
    <source>
        <dbReference type="ARBA" id="ARBA00022692"/>
    </source>
</evidence>
<keyword evidence="13" id="KW-0732">Signal</keyword>
<evidence type="ECO:0000256" key="4">
    <source>
        <dbReference type="ARBA" id="ARBA00022448"/>
    </source>
</evidence>
<sequence>MSYVTKQGRLRLLAPVVLLASLAACSGPDETAPAAANTAAAPAAAAQAAAADKAASEKVQGMDTGTLRDAASAALRENRMYAPAGDNAMEYYLALRDKLPDDASIKSALTDLQPYTLIAAEQALAREDFTEAQRLIALVEKVDPSAPALPRLKQGVTSGIQVAERRTTDEADKAKRDAENRAKQQVEQQRLAQQQAAEASAAQQLAARQEAARKESERLEAERQAAARREAEQRSAAQAAAAAAAAPKPAAAPAAPTLRAVSTPAPRYPADALRSGTSGEVLVELTIGTDGSVTDARILRATPARVFDREALAAVRRWKFEPMGSPVTTRRTLAFAPNK</sequence>
<comment type="caution">
    <text evidence="15">The sequence shown here is derived from an EMBL/GenBank/DDBJ whole genome shotgun (WGS) entry which is preliminary data.</text>
</comment>
<feature type="compositionally biased region" description="Basic and acidic residues" evidence="12">
    <location>
        <begin position="210"/>
        <end position="233"/>
    </location>
</feature>
<dbReference type="EMBL" id="JAYFUH010000226">
    <property type="protein sequence ID" value="MEA5668212.1"/>
    <property type="molecule type" value="Genomic_DNA"/>
</dbReference>
<protein>
    <recommendedName>
        <fullName evidence="3">Protein TonB</fullName>
    </recommendedName>
</protein>
<evidence type="ECO:0000256" key="2">
    <source>
        <dbReference type="ARBA" id="ARBA00006555"/>
    </source>
</evidence>
<feature type="region of interest" description="Disordered" evidence="12">
    <location>
        <begin position="150"/>
        <end position="264"/>
    </location>
</feature>